<evidence type="ECO:0000313" key="1">
    <source>
        <dbReference type="EMBL" id="OMI27925.1"/>
    </source>
</evidence>
<dbReference type="EMBL" id="MRBL01000009">
    <property type="protein sequence ID" value="OMI27925.1"/>
    <property type="molecule type" value="Genomic_DNA"/>
</dbReference>
<reference evidence="1 2" key="1">
    <citation type="submission" date="2016-12" db="EMBL/GenBank/DDBJ databases">
        <title>Bacillus phylogenomics.</title>
        <authorList>
            <person name="Dunlap C."/>
        </authorList>
    </citation>
    <scope>NUCLEOTIDE SEQUENCE [LARGE SCALE GENOMIC DNA]</scope>
    <source>
        <strain evidence="1 2">NRRL B-41327</strain>
    </source>
</reference>
<name>A0ABX3I480_9BACI</name>
<comment type="caution">
    <text evidence="1">The sequence shown here is derived from an EMBL/GenBank/DDBJ whole genome shotgun (WGS) entry which is preliminary data.</text>
</comment>
<sequence length="64" mass="7404">MDRKHKAENKISESGFLSVKVRSFFIENESSNVRKRPERLLTTFKVLSIRILSITSAVCEYLSL</sequence>
<dbReference type="Proteomes" id="UP000187046">
    <property type="component" value="Unassembled WGS sequence"/>
</dbReference>
<proteinExistence type="predicted"/>
<keyword evidence="2" id="KW-1185">Reference proteome</keyword>
<organism evidence="1 2">
    <name type="scientific">Bacillus haynesii</name>
    <dbReference type="NCBI Taxonomy" id="1925021"/>
    <lineage>
        <taxon>Bacteria</taxon>
        <taxon>Bacillati</taxon>
        <taxon>Bacillota</taxon>
        <taxon>Bacilli</taxon>
        <taxon>Bacillales</taxon>
        <taxon>Bacillaceae</taxon>
        <taxon>Bacillus</taxon>
    </lineage>
</organism>
<gene>
    <name evidence="1" type="ORF">BTA31_09595</name>
</gene>
<protein>
    <submittedName>
        <fullName evidence="1">Uncharacterized protein</fullName>
    </submittedName>
</protein>
<evidence type="ECO:0000313" key="2">
    <source>
        <dbReference type="Proteomes" id="UP000187046"/>
    </source>
</evidence>
<accession>A0ABX3I480</accession>